<evidence type="ECO:0000313" key="4">
    <source>
        <dbReference type="Proteomes" id="UP000612855"/>
    </source>
</evidence>
<proteinExistence type="predicted"/>
<comment type="caution">
    <text evidence="3">The sequence shown here is derived from an EMBL/GenBank/DDBJ whole genome shotgun (WGS) entry which is preliminary data.</text>
</comment>
<dbReference type="Proteomes" id="UP000612855">
    <property type="component" value="Unassembled WGS sequence"/>
</dbReference>
<protein>
    <submittedName>
        <fullName evidence="3">Uncharacterized protein</fullName>
    </submittedName>
</protein>
<evidence type="ECO:0000256" key="1">
    <source>
        <dbReference type="SAM" id="MobiDB-lite"/>
    </source>
</evidence>
<keyword evidence="2" id="KW-1133">Transmembrane helix</keyword>
<sequence length="64" mass="6393">MSAPTTNVERQASRHRGPIWGIIAALLFGGIMGAAITVAATDGSAPSGSDVQIDGRTGATEPAD</sequence>
<gene>
    <name evidence="3" type="ORF">GCM10011360_19650</name>
</gene>
<keyword evidence="2" id="KW-0472">Membrane</keyword>
<dbReference type="AlphaFoldDB" id="A0A917EGL3"/>
<organism evidence="3 4">
    <name type="scientific">Primorskyibacter flagellatus</name>
    <dbReference type="NCBI Taxonomy" id="1387277"/>
    <lineage>
        <taxon>Bacteria</taxon>
        <taxon>Pseudomonadati</taxon>
        <taxon>Pseudomonadota</taxon>
        <taxon>Alphaproteobacteria</taxon>
        <taxon>Rhodobacterales</taxon>
        <taxon>Roseobacteraceae</taxon>
        <taxon>Primorskyibacter</taxon>
    </lineage>
</organism>
<accession>A0A917EGL3</accession>
<keyword evidence="2" id="KW-0812">Transmembrane</keyword>
<evidence type="ECO:0000313" key="3">
    <source>
        <dbReference type="EMBL" id="GGE31799.1"/>
    </source>
</evidence>
<keyword evidence="4" id="KW-1185">Reference proteome</keyword>
<evidence type="ECO:0000256" key="2">
    <source>
        <dbReference type="SAM" id="Phobius"/>
    </source>
</evidence>
<name>A0A917EGL3_9RHOB</name>
<dbReference type="RefSeq" id="WP_188477520.1">
    <property type="nucleotide sequence ID" value="NZ_BMFJ01000001.1"/>
</dbReference>
<reference evidence="4" key="1">
    <citation type="journal article" date="2019" name="Int. J. Syst. Evol. Microbiol.">
        <title>The Global Catalogue of Microorganisms (GCM) 10K type strain sequencing project: providing services to taxonomists for standard genome sequencing and annotation.</title>
        <authorList>
            <consortium name="The Broad Institute Genomics Platform"/>
            <consortium name="The Broad Institute Genome Sequencing Center for Infectious Disease"/>
            <person name="Wu L."/>
            <person name="Ma J."/>
        </authorList>
    </citation>
    <scope>NUCLEOTIDE SEQUENCE [LARGE SCALE GENOMIC DNA]</scope>
    <source>
        <strain evidence="4">CGMCC 1.12664</strain>
    </source>
</reference>
<feature type="transmembrane region" description="Helical" evidence="2">
    <location>
        <begin position="19"/>
        <end position="40"/>
    </location>
</feature>
<feature type="region of interest" description="Disordered" evidence="1">
    <location>
        <begin position="42"/>
        <end position="64"/>
    </location>
</feature>
<dbReference type="EMBL" id="BMFJ01000001">
    <property type="protein sequence ID" value="GGE31799.1"/>
    <property type="molecule type" value="Genomic_DNA"/>
</dbReference>